<dbReference type="Proteomes" id="UP000598488">
    <property type="component" value="Unassembled WGS sequence"/>
</dbReference>
<keyword evidence="1" id="KW-1133">Transmembrane helix</keyword>
<sequence length="308" mass="34485">MPMHNHFLLLDKYRKHERTIRDLLASITTSLDSMALLKSEQQQIATINELSRSYPFIELMYSLDQHGIQQFETALSKGVTAAKKRHFSKGADRSHRPYFLEAQKSSNSTVVTEPYLSSATHTLSLSSVQHLMDEEGNDRGYLVINFNLPKLVAYLLGNVRQNALHPSFQIIYALIGASLIGVSIWLLGASFHSFLNVFDEQRSAPDISFGIVVMLTLSLAIFDLGKTILEEEVLSSKDINHYQSSRRTIMRFMSAIIIAVTIEALLLMFKSVLSSNVQNIQFGVWMLLSGVGLLAGLGAYLRLSREDG</sequence>
<keyword evidence="1" id="KW-0472">Membrane</keyword>
<feature type="transmembrane region" description="Helical" evidence="1">
    <location>
        <begin position="249"/>
        <end position="270"/>
    </location>
</feature>
<organism evidence="2 3">
    <name type="scientific">Marinomonas ostreistagni</name>
    <dbReference type="NCBI Taxonomy" id="359209"/>
    <lineage>
        <taxon>Bacteria</taxon>
        <taxon>Pseudomonadati</taxon>
        <taxon>Pseudomonadota</taxon>
        <taxon>Gammaproteobacteria</taxon>
        <taxon>Oceanospirillales</taxon>
        <taxon>Oceanospirillaceae</taxon>
        <taxon>Marinomonas</taxon>
    </lineage>
</organism>
<evidence type="ECO:0000256" key="1">
    <source>
        <dbReference type="SAM" id="Phobius"/>
    </source>
</evidence>
<dbReference type="InterPro" id="IPR029151">
    <property type="entry name" value="Sensor-like_sf"/>
</dbReference>
<proteinExistence type="predicted"/>
<feature type="transmembrane region" description="Helical" evidence="1">
    <location>
        <begin position="282"/>
        <end position="303"/>
    </location>
</feature>
<comment type="caution">
    <text evidence="2">The sequence shown here is derived from an EMBL/GenBank/DDBJ whole genome shotgun (WGS) entry which is preliminary data.</text>
</comment>
<name>A0ABS0ZEF2_9GAMM</name>
<dbReference type="EMBL" id="JAEMUH010000015">
    <property type="protein sequence ID" value="MBJ7552043.1"/>
    <property type="molecule type" value="Genomic_DNA"/>
</dbReference>
<keyword evidence="3" id="KW-1185">Reference proteome</keyword>
<keyword evidence="1" id="KW-0812">Transmembrane</keyword>
<dbReference type="Gene3D" id="3.30.450.20">
    <property type="entry name" value="PAS domain"/>
    <property type="match status" value="1"/>
</dbReference>
<reference evidence="2 3" key="1">
    <citation type="submission" date="2020-12" db="EMBL/GenBank/DDBJ databases">
        <title>Comparative genome analysis of fungal antagonists Marinomonas ostreistagni 398 and M. spartinae 468.</title>
        <authorList>
            <person name="Fields J.L."/>
            <person name="Mavrodi O.V."/>
            <person name="Biber P.D."/>
            <person name="Indest K.J."/>
            <person name="Mavrodi D.V."/>
        </authorList>
    </citation>
    <scope>NUCLEOTIDE SEQUENCE [LARGE SCALE GENOMIC DNA]</scope>
    <source>
        <strain evidence="2 3">USM7</strain>
    </source>
</reference>
<dbReference type="SUPFAM" id="SSF103190">
    <property type="entry name" value="Sensory domain-like"/>
    <property type="match status" value="1"/>
</dbReference>
<gene>
    <name evidence="2" type="ORF">JHD44_15240</name>
</gene>
<evidence type="ECO:0008006" key="4">
    <source>
        <dbReference type="Google" id="ProtNLM"/>
    </source>
</evidence>
<evidence type="ECO:0000313" key="2">
    <source>
        <dbReference type="EMBL" id="MBJ7552043.1"/>
    </source>
</evidence>
<feature type="transmembrane region" description="Helical" evidence="1">
    <location>
        <begin position="207"/>
        <end position="229"/>
    </location>
</feature>
<evidence type="ECO:0000313" key="3">
    <source>
        <dbReference type="Proteomes" id="UP000598488"/>
    </source>
</evidence>
<feature type="transmembrane region" description="Helical" evidence="1">
    <location>
        <begin position="170"/>
        <end position="195"/>
    </location>
</feature>
<protein>
    <recommendedName>
        <fullName evidence="4">General glycosylation pathway protein</fullName>
    </recommendedName>
</protein>
<accession>A0ABS0ZEF2</accession>